<dbReference type="Proteomes" id="UP001500618">
    <property type="component" value="Unassembled WGS sequence"/>
</dbReference>
<proteinExistence type="predicted"/>
<dbReference type="CDD" id="cd01301">
    <property type="entry name" value="rDP_like"/>
    <property type="match status" value="1"/>
</dbReference>
<comment type="caution">
    <text evidence="1">The sequence shown here is derived from an EMBL/GenBank/DDBJ whole genome shotgun (WGS) entry which is preliminary data.</text>
</comment>
<dbReference type="PANTHER" id="PTHR10443">
    <property type="entry name" value="MICROSOMAL DIPEPTIDASE"/>
    <property type="match status" value="1"/>
</dbReference>
<name>A0ABP4UBF9_9ACTN</name>
<dbReference type="InterPro" id="IPR032466">
    <property type="entry name" value="Metal_Hydrolase"/>
</dbReference>
<organism evidence="1 2">
    <name type="scientific">Fodinicola feengrottensis</name>
    <dbReference type="NCBI Taxonomy" id="435914"/>
    <lineage>
        <taxon>Bacteria</taxon>
        <taxon>Bacillati</taxon>
        <taxon>Actinomycetota</taxon>
        <taxon>Actinomycetes</taxon>
        <taxon>Mycobacteriales</taxon>
        <taxon>Fodinicola</taxon>
    </lineage>
</organism>
<dbReference type="Gene3D" id="3.20.20.140">
    <property type="entry name" value="Metal-dependent hydrolases"/>
    <property type="match status" value="1"/>
</dbReference>
<protein>
    <submittedName>
        <fullName evidence="1">Dipeptidase</fullName>
    </submittedName>
</protein>
<evidence type="ECO:0000313" key="1">
    <source>
        <dbReference type="EMBL" id="GAA1702301.1"/>
    </source>
</evidence>
<keyword evidence="2" id="KW-1185">Reference proteome</keyword>
<gene>
    <name evidence="1" type="ORF">GCM10009765_59700</name>
</gene>
<reference evidence="2" key="1">
    <citation type="journal article" date="2019" name="Int. J. Syst. Evol. Microbiol.">
        <title>The Global Catalogue of Microorganisms (GCM) 10K type strain sequencing project: providing services to taxonomists for standard genome sequencing and annotation.</title>
        <authorList>
            <consortium name="The Broad Institute Genomics Platform"/>
            <consortium name="The Broad Institute Genome Sequencing Center for Infectious Disease"/>
            <person name="Wu L."/>
            <person name="Ma J."/>
        </authorList>
    </citation>
    <scope>NUCLEOTIDE SEQUENCE [LARGE SCALE GENOMIC DNA]</scope>
    <source>
        <strain evidence="2">JCM 14718</strain>
    </source>
</reference>
<dbReference type="SUPFAM" id="SSF51556">
    <property type="entry name" value="Metallo-dependent hydrolases"/>
    <property type="match status" value="1"/>
</dbReference>
<evidence type="ECO:0000313" key="2">
    <source>
        <dbReference type="Proteomes" id="UP001500618"/>
    </source>
</evidence>
<dbReference type="InterPro" id="IPR008257">
    <property type="entry name" value="Pept_M19"/>
</dbReference>
<dbReference type="RefSeq" id="WP_344313614.1">
    <property type="nucleotide sequence ID" value="NZ_BAAANY010000025.1"/>
</dbReference>
<dbReference type="PROSITE" id="PS51365">
    <property type="entry name" value="RENAL_DIPEPTIDASE_2"/>
    <property type="match status" value="1"/>
</dbReference>
<dbReference type="PANTHER" id="PTHR10443:SF12">
    <property type="entry name" value="DIPEPTIDASE"/>
    <property type="match status" value="1"/>
</dbReference>
<dbReference type="EMBL" id="BAAANY010000025">
    <property type="protein sequence ID" value="GAA1702301.1"/>
    <property type="molecule type" value="Genomic_DNA"/>
</dbReference>
<sequence>MTSSRITDLLSRHPLVDGHNDLLWELRELANYDLDAVDLTRPVADTQTDLPRLRAGGVGAQFWSVWVPCDLPPEQAVTATLEQIDAGHALIARHSTELGFAPTADELEKVFASGRIASVFGAEGGHSIGNSLATLRTLYTLGVRYMTLTHEKNTDWADASTDEPAYDGLTAFGVEVVREMNRMGMLVDLSHVAPSTMDDALDATESPVIFSHSSARALCDHVRNVPDSVLSRMSTNGGVVMVTFVPPFLTDEAKQWGIEYSDERTRRGVDLSLPGVRAMADWLSAHPSPPVTASTIADHVEHVREVAGIAHVGLGGDYDGYPLFPDDMGDVSTYPLLFAELADRGWSDPDLAALAGGNVIRTLRDAETVARSLQATRSPSRARIQDLDT</sequence>
<dbReference type="Pfam" id="PF01244">
    <property type="entry name" value="Peptidase_M19"/>
    <property type="match status" value="1"/>
</dbReference>
<accession>A0ABP4UBF9</accession>